<dbReference type="EMBL" id="JAGSOV010000024">
    <property type="protein sequence ID" value="MCO1655818.1"/>
    <property type="molecule type" value="Genomic_DNA"/>
</dbReference>
<sequence length="239" mass="27599">MDTTVIVLIVVIVVLALAAGGFVLARQRRSQRLREHYGEEYERSVEETGDRRSAEAALTERESRVRDLDIRELRPEEREGFTERWAAVQRDFVDDPAGSLRQADDLVVEIMRVRGYPTEGDFDRRAEDISVDHPQVVRHYRDARAVRDADGDVDTEKQRTALTSYRSLVEALLGTHSDRHDDDRHDDHRHDDHRHDDRHDDRRHDEVEGPRHAADPSTDGTRNGVAHTDVTTTTEEQKR</sequence>
<feature type="transmembrane region" description="Helical" evidence="2">
    <location>
        <begin position="6"/>
        <end position="25"/>
    </location>
</feature>
<keyword evidence="2" id="KW-0812">Transmembrane</keyword>
<evidence type="ECO:0000313" key="4">
    <source>
        <dbReference type="Proteomes" id="UP001165283"/>
    </source>
</evidence>
<keyword evidence="4" id="KW-1185">Reference proteome</keyword>
<keyword evidence="2" id="KW-0472">Membrane</keyword>
<protein>
    <recommendedName>
        <fullName evidence="5">Secreted protein</fullName>
    </recommendedName>
</protein>
<organism evidence="3 4">
    <name type="scientific">Pseudonocardia humida</name>
    <dbReference type="NCBI Taxonomy" id="2800819"/>
    <lineage>
        <taxon>Bacteria</taxon>
        <taxon>Bacillati</taxon>
        <taxon>Actinomycetota</taxon>
        <taxon>Actinomycetes</taxon>
        <taxon>Pseudonocardiales</taxon>
        <taxon>Pseudonocardiaceae</taxon>
        <taxon>Pseudonocardia</taxon>
    </lineage>
</organism>
<evidence type="ECO:0000256" key="2">
    <source>
        <dbReference type="SAM" id="Phobius"/>
    </source>
</evidence>
<proteinExistence type="predicted"/>
<keyword evidence="2" id="KW-1133">Transmembrane helix</keyword>
<feature type="region of interest" description="Disordered" evidence="1">
    <location>
        <begin position="177"/>
        <end position="239"/>
    </location>
</feature>
<evidence type="ECO:0000313" key="3">
    <source>
        <dbReference type="EMBL" id="MCO1655818.1"/>
    </source>
</evidence>
<feature type="compositionally biased region" description="Basic and acidic residues" evidence="1">
    <location>
        <begin position="177"/>
        <end position="214"/>
    </location>
</feature>
<name>A0ABT0ZYQ2_9PSEU</name>
<reference evidence="3" key="1">
    <citation type="submission" date="2021-04" db="EMBL/GenBank/DDBJ databases">
        <title>Pseudonocardia sp. nov., isolated from sandy soil of mangrove forest.</title>
        <authorList>
            <person name="Zan Z."/>
            <person name="Huang R."/>
            <person name="Liu W."/>
        </authorList>
    </citation>
    <scope>NUCLEOTIDE SEQUENCE</scope>
    <source>
        <strain evidence="3">S2-4</strain>
    </source>
</reference>
<accession>A0ABT0ZYQ2</accession>
<gene>
    <name evidence="3" type="ORF">KDL28_12215</name>
</gene>
<dbReference type="RefSeq" id="WP_252437960.1">
    <property type="nucleotide sequence ID" value="NZ_JAGSOV010000024.1"/>
</dbReference>
<evidence type="ECO:0000256" key="1">
    <source>
        <dbReference type="SAM" id="MobiDB-lite"/>
    </source>
</evidence>
<feature type="compositionally biased region" description="Polar residues" evidence="1">
    <location>
        <begin position="229"/>
        <end position="239"/>
    </location>
</feature>
<dbReference type="Proteomes" id="UP001165283">
    <property type="component" value="Unassembled WGS sequence"/>
</dbReference>
<evidence type="ECO:0008006" key="5">
    <source>
        <dbReference type="Google" id="ProtNLM"/>
    </source>
</evidence>
<comment type="caution">
    <text evidence="3">The sequence shown here is derived from an EMBL/GenBank/DDBJ whole genome shotgun (WGS) entry which is preliminary data.</text>
</comment>